<feature type="chain" id="PRO_5032686089" description="Phage coat protein" evidence="2">
    <location>
        <begin position="24"/>
        <end position="75"/>
    </location>
</feature>
<comment type="caution">
    <text evidence="3">The sequence shown here is derived from an EMBL/GenBank/DDBJ whole genome shotgun (WGS) entry which is preliminary data.</text>
</comment>
<keyword evidence="1" id="KW-0812">Transmembrane</keyword>
<keyword evidence="1" id="KW-0472">Membrane</keyword>
<evidence type="ECO:0000256" key="2">
    <source>
        <dbReference type="SAM" id="SignalP"/>
    </source>
</evidence>
<evidence type="ECO:0000313" key="3">
    <source>
        <dbReference type="EMBL" id="MBB5190719.1"/>
    </source>
</evidence>
<dbReference type="EMBL" id="JACHHN010000002">
    <property type="protein sequence ID" value="MBB5190719.1"/>
    <property type="molecule type" value="Genomic_DNA"/>
</dbReference>
<keyword evidence="2" id="KW-0732">Signal</keyword>
<dbReference type="Proteomes" id="UP000543030">
    <property type="component" value="Unassembled WGS sequence"/>
</dbReference>
<proteinExistence type="predicted"/>
<name>A0A840RBB2_9NEIS</name>
<evidence type="ECO:0000256" key="1">
    <source>
        <dbReference type="SAM" id="Phobius"/>
    </source>
</evidence>
<sequence>MKSNLMKKLFVRAGIATAAAALAAPTFAAGGLDFSGVSGAIDATSVVAAITAVAAIKVLPGFARWGYNKLIGWFA</sequence>
<keyword evidence="1" id="KW-1133">Transmembrane helix</keyword>
<gene>
    <name evidence="3" type="ORF">HNQ50_001441</name>
</gene>
<protein>
    <recommendedName>
        <fullName evidence="5">Phage coat protein</fullName>
    </recommendedName>
</protein>
<keyword evidence="4" id="KW-1185">Reference proteome</keyword>
<reference evidence="3 4" key="1">
    <citation type="submission" date="2020-08" db="EMBL/GenBank/DDBJ databases">
        <title>Genomic Encyclopedia of Type Strains, Phase IV (KMG-IV): sequencing the most valuable type-strain genomes for metagenomic binning, comparative biology and taxonomic classification.</title>
        <authorList>
            <person name="Goeker M."/>
        </authorList>
    </citation>
    <scope>NUCLEOTIDE SEQUENCE [LARGE SCALE GENOMIC DNA]</scope>
    <source>
        <strain evidence="3 4">DSM 18233</strain>
    </source>
</reference>
<dbReference type="RefSeq" id="WP_221303031.1">
    <property type="nucleotide sequence ID" value="NZ_JACHHN010000002.1"/>
</dbReference>
<evidence type="ECO:0008006" key="5">
    <source>
        <dbReference type="Google" id="ProtNLM"/>
    </source>
</evidence>
<evidence type="ECO:0000313" key="4">
    <source>
        <dbReference type="Proteomes" id="UP000543030"/>
    </source>
</evidence>
<feature type="signal peptide" evidence="2">
    <location>
        <begin position="1"/>
        <end position="23"/>
    </location>
</feature>
<feature type="transmembrane region" description="Helical" evidence="1">
    <location>
        <begin position="38"/>
        <end position="59"/>
    </location>
</feature>
<accession>A0A840RBB2</accession>
<dbReference type="InterPro" id="IPR057886">
    <property type="entry name" value="Inovirus_capsid"/>
</dbReference>
<organism evidence="3 4">
    <name type="scientific">Silvimonas terrae</name>
    <dbReference type="NCBI Taxonomy" id="300266"/>
    <lineage>
        <taxon>Bacteria</taxon>
        <taxon>Pseudomonadati</taxon>
        <taxon>Pseudomonadota</taxon>
        <taxon>Betaproteobacteria</taxon>
        <taxon>Neisseriales</taxon>
        <taxon>Chitinibacteraceae</taxon>
        <taxon>Silvimonas</taxon>
    </lineage>
</organism>
<dbReference type="Pfam" id="PF25631">
    <property type="entry name" value="Inovirus_capsid"/>
    <property type="match status" value="1"/>
</dbReference>
<dbReference type="AlphaFoldDB" id="A0A840RBB2"/>